<keyword evidence="2" id="KW-1015">Disulfide bond</keyword>
<dbReference type="PANTHER" id="PTHR11481">
    <property type="entry name" value="IMMUNOGLOBULIN FC RECEPTOR"/>
    <property type="match status" value="1"/>
</dbReference>
<keyword evidence="4" id="KW-1185">Reference proteome</keyword>
<dbReference type="Proteomes" id="UP000606600">
    <property type="component" value="Unassembled WGS sequence"/>
</dbReference>
<evidence type="ECO:0000313" key="4">
    <source>
        <dbReference type="Proteomes" id="UP000606600"/>
    </source>
</evidence>
<comment type="caution">
    <text evidence="3">The sequence shown here is derived from an EMBL/GenBank/DDBJ whole genome shotgun (WGS) entry which is preliminary data.</text>
</comment>
<evidence type="ECO:0000256" key="1">
    <source>
        <dbReference type="ARBA" id="ARBA00022729"/>
    </source>
</evidence>
<dbReference type="Pfam" id="PF13585">
    <property type="entry name" value="CHU_C"/>
    <property type="match status" value="1"/>
</dbReference>
<dbReference type="NCBIfam" id="TIGR04131">
    <property type="entry name" value="Bac_Flav_CTERM"/>
    <property type="match status" value="1"/>
</dbReference>
<dbReference type="InterPro" id="IPR036179">
    <property type="entry name" value="Ig-like_dom_sf"/>
</dbReference>
<dbReference type="InterPro" id="IPR050488">
    <property type="entry name" value="Ig_Fc_receptor"/>
</dbReference>
<gene>
    <name evidence="3" type="ORF">IDJ77_08310</name>
</gene>
<dbReference type="SUPFAM" id="SSF48726">
    <property type="entry name" value="Immunoglobulin"/>
    <property type="match status" value="2"/>
</dbReference>
<protein>
    <submittedName>
        <fullName evidence="3">Gliding motility-associated C-terminal domain-containing protein</fullName>
    </submittedName>
</protein>
<organism evidence="3 4">
    <name type="scientific">Mucilaginibacter pankratovii</name>
    <dbReference type="NCBI Taxonomy" id="2772110"/>
    <lineage>
        <taxon>Bacteria</taxon>
        <taxon>Pseudomonadati</taxon>
        <taxon>Bacteroidota</taxon>
        <taxon>Sphingobacteriia</taxon>
        <taxon>Sphingobacteriales</taxon>
        <taxon>Sphingobacteriaceae</taxon>
        <taxon>Mucilaginibacter</taxon>
    </lineage>
</organism>
<dbReference type="PANTHER" id="PTHR11481:SF60">
    <property type="entry name" value="IG-LIKE DOMAIN-CONTAINING PROTEIN"/>
    <property type="match status" value="1"/>
</dbReference>
<evidence type="ECO:0000256" key="2">
    <source>
        <dbReference type="ARBA" id="ARBA00023157"/>
    </source>
</evidence>
<evidence type="ECO:0000313" key="3">
    <source>
        <dbReference type="EMBL" id="MBD1363812.1"/>
    </source>
</evidence>
<name>A0ABR7WRC0_9SPHI</name>
<proteinExistence type="predicted"/>
<sequence>MLLLFIFLYTAAYAQDVDLYLSGHILPGKSIIKISRDGWDQYMWILAENNEVYRLNTVTQQLEDLSPKFSQYSAYHLFDIAGFYENTVALAGRAGSETKIITYDDGVYGDPAEFLNAGSSPLEGNMVGIGAASIGTNNVFGQGNSKSLLIATDQTLYHFSIDNSGYTKRSDEATRIFAANYRTQLFTKLAGRGINAPGLIGVLGTTRLYIGGSDGALNNVLPFPDVINTAYFTANRVVTGTINDYNIPDLFWGTNNGMYQRKLSLQNPYDGNYKHYLDNVKINHITDIYGFMPLGNDVAKENLLIGTDEGLYYSSSVLNPQYNEQLDDFTLYHFDKLGNIKIKFIEVSASSLFNPICENAIYLATDDGIYMVRPDYVPHTDVTKPINAIHFAFDTEDVTEKTVCDGEPVKVTLNQDITANAIQWFKDGKEILNVSGSTISLTQSGEYTAVLFDPCGGVHVESKPLHLTVVPAPVITFNYPDKLPFCDKNSVTLTTVYNPDYQYRWVANDNLIPGETSNTFTATYNARYRVEVSNCSNIWVLSKEVKVDFIHLPTPQVTAAKTTYCEGEFAPLSVDVPLDDSYTINWYKDGVLISDDIGLTAIFATTTGSYSVTLKSTIADCTQPSPPVQLSFISAPVFTFNYDDKLQFCDVASTILKTDENAAYQYRWYKDGVLNGQTTSSLTVTQSGKYKVELSACTNTWFASKEVQVDLINLPVPVVTANKTNYCEGEEAILSLNTPVAAAYTINWYKDGVLLPANNNLASIKVTIAGSYSAILNSTIANCSRPSAPVAVAFTPAPVFTFNYPAEIHYCSGTPVTLKAEGSAAYQYRWYKDGVLTGDVSPSLPVTRSGLYKIEVSSCAGSWVAREVTVNFIQLPAPVIVTDKPGYCIGDNALLSIAAPVNASYTINWYYNGELITDNTNHTSINTSLGGAYSVTIVNNTANTDGSICSVNSVIQPVPFETPPVASVEQIVRTTLCEGQLIGLVAHHDKGTVKWSTGETTDQISVRSPGVYSFTVTTAAGCQVNASVKLDLLPQPVFSVQDTSVCGYKQQTITLKAPPGFTAYAWNGVPGSDTYNVSRPQTVSLTVTDMNGCQATKQIVVASQCPDVIIPNTFTPNNDGANDAWAIGGLENDRTVTVKVLNRNGNEVYSSKGYGVAWNGQYHGVKLPAGTYYYIITAKSNSNRFSGFVTILY</sequence>
<dbReference type="InterPro" id="IPR026341">
    <property type="entry name" value="T9SS_type_B"/>
</dbReference>
<reference evidence="3 4" key="1">
    <citation type="submission" date="2020-09" db="EMBL/GenBank/DDBJ databases">
        <title>Novel species of Mucilaginibacter isolated from a glacier on the Tibetan Plateau.</title>
        <authorList>
            <person name="Liu Q."/>
            <person name="Xin Y.-H."/>
        </authorList>
    </citation>
    <scope>NUCLEOTIDE SEQUENCE [LARGE SCALE GENOMIC DNA]</scope>
    <source>
        <strain evidence="3 4">ZT4R22</strain>
    </source>
</reference>
<keyword evidence="1" id="KW-0732">Signal</keyword>
<accession>A0ABR7WRC0</accession>
<dbReference type="EMBL" id="JACWMY010000003">
    <property type="protein sequence ID" value="MBD1363812.1"/>
    <property type="molecule type" value="Genomic_DNA"/>
</dbReference>